<dbReference type="EMBL" id="CP050063">
    <property type="protein sequence ID" value="QIP13926.1"/>
    <property type="molecule type" value="Genomic_DNA"/>
</dbReference>
<gene>
    <name evidence="2" type="ORF">G8759_15555</name>
</gene>
<dbReference type="InterPro" id="IPR039498">
    <property type="entry name" value="NTP_transf_5"/>
</dbReference>
<dbReference type="RefSeq" id="WP_167209481.1">
    <property type="nucleotide sequence ID" value="NZ_CP050063.1"/>
</dbReference>
<keyword evidence="2" id="KW-0808">Transferase</keyword>
<proteinExistence type="predicted"/>
<dbReference type="KEGG" id="spib:G8759_15555"/>
<keyword evidence="1" id="KW-0812">Transmembrane</keyword>
<dbReference type="Proteomes" id="UP000501802">
    <property type="component" value="Chromosome"/>
</dbReference>
<dbReference type="GO" id="GO:0016740">
    <property type="term" value="F:transferase activity"/>
    <property type="evidence" value="ECO:0007669"/>
    <property type="project" value="UniProtKB-KW"/>
</dbReference>
<evidence type="ECO:0000256" key="1">
    <source>
        <dbReference type="SAM" id="Phobius"/>
    </source>
</evidence>
<name>A0A6G9ANL4_9BACT</name>
<dbReference type="AlphaFoldDB" id="A0A6G9ANL4"/>
<feature type="transmembrane region" description="Helical" evidence="1">
    <location>
        <begin position="387"/>
        <end position="404"/>
    </location>
</feature>
<dbReference type="Gene3D" id="3.30.460.40">
    <property type="match status" value="1"/>
</dbReference>
<reference evidence="2 3" key="1">
    <citation type="submission" date="2020-03" db="EMBL/GenBank/DDBJ databases">
        <authorList>
            <person name="Kim M.K."/>
        </authorList>
    </citation>
    <scope>NUCLEOTIDE SEQUENCE [LARGE SCALE GENOMIC DNA]</scope>
    <source>
        <strain evidence="2 3">BT328</strain>
    </source>
</reference>
<evidence type="ECO:0000313" key="2">
    <source>
        <dbReference type="EMBL" id="QIP13926.1"/>
    </source>
</evidence>
<dbReference type="Pfam" id="PF14907">
    <property type="entry name" value="NTP_transf_5"/>
    <property type="match status" value="1"/>
</dbReference>
<keyword evidence="3" id="KW-1185">Reference proteome</keyword>
<keyword evidence="1" id="KW-1133">Transmembrane helix</keyword>
<sequence length="408" mass="47902">MRLQNAMRIGVGKREFLAGLNPETQFLLRCLEVNSTFRPSDFDQFDKNTFLLTAENHRLTNIIYTTLKTNHSFPIHIKNCLRERYVANKLRMLSYMAELCRVLKILNVNRIKAVALKGPLLGHLYYDDYTQRECKDLDILVHETDVQKAYEILLDLGYNLSNRLWNSPKQKAIYDKTYYHYNLYSSKTNVQIELHWRLNASGSDSIIKSKSSWDTLPVIQACGQTIPILPRNDMFIYLCIHGGMHQWKRLFWLVDIVRIIEREDADFLAKIFNQLSRKSEKRYVLEACHLAYVIFGIDLHPSILEAIEKDTNIGRLSKVSIFSMSNISDVYLSPLSSFKTFSTAIHKFIKFYWSAIYLDGYKAIYTSFSNFFINPAYWAIYSFRDSLFLLNYFAAPFLWIYTLFNKVK</sequence>
<organism evidence="2 3">
    <name type="scientific">Spirosoma aureum</name>
    <dbReference type="NCBI Taxonomy" id="2692134"/>
    <lineage>
        <taxon>Bacteria</taxon>
        <taxon>Pseudomonadati</taxon>
        <taxon>Bacteroidota</taxon>
        <taxon>Cytophagia</taxon>
        <taxon>Cytophagales</taxon>
        <taxon>Cytophagaceae</taxon>
        <taxon>Spirosoma</taxon>
    </lineage>
</organism>
<protein>
    <submittedName>
        <fullName evidence="2">Nucleotidyltransferase family protein</fullName>
    </submittedName>
</protein>
<accession>A0A6G9ANL4</accession>
<keyword evidence="1" id="KW-0472">Membrane</keyword>
<evidence type="ECO:0000313" key="3">
    <source>
        <dbReference type="Proteomes" id="UP000501802"/>
    </source>
</evidence>